<proteinExistence type="predicted"/>
<feature type="non-terminal residue" evidence="1">
    <location>
        <position position="1"/>
    </location>
</feature>
<reference evidence="1 2" key="1">
    <citation type="submission" date="2017-11" db="EMBL/GenBank/DDBJ databases">
        <authorList>
            <person name="Han C.G."/>
        </authorList>
    </citation>
    <scope>NUCLEOTIDE SEQUENCE [LARGE SCALE GENOMIC DNA]</scope>
    <source>
        <strain evidence="1 2">A2</strain>
    </source>
</reference>
<gene>
    <name evidence="1" type="ORF">CWM85_26835</name>
</gene>
<dbReference type="AlphaFoldDB" id="A0A2J4YNT0"/>
<accession>A0A2J4YNT0</accession>
<evidence type="ECO:0000313" key="2">
    <source>
        <dbReference type="Proteomes" id="UP000234661"/>
    </source>
</evidence>
<reference evidence="1 2" key="2">
    <citation type="submission" date="2018-01" db="EMBL/GenBank/DDBJ databases">
        <title>Genomic study of Klebsiella pneumoniae.</title>
        <authorList>
            <person name="Yang Y."/>
            <person name="Bicalho R."/>
        </authorList>
    </citation>
    <scope>NUCLEOTIDE SEQUENCE [LARGE SCALE GENOMIC DNA]</scope>
    <source>
        <strain evidence="1 2">A2</strain>
    </source>
</reference>
<name>A0A2J4YNT0_9ENTR</name>
<comment type="caution">
    <text evidence="1">The sequence shown here is derived from an EMBL/GenBank/DDBJ whole genome shotgun (WGS) entry which is preliminary data.</text>
</comment>
<evidence type="ECO:0000313" key="1">
    <source>
        <dbReference type="EMBL" id="PLM52496.1"/>
    </source>
</evidence>
<dbReference type="EMBL" id="PIET01001121">
    <property type="protein sequence ID" value="PLM52496.1"/>
    <property type="molecule type" value="Genomic_DNA"/>
</dbReference>
<organism evidence="1 2">
    <name type="scientific">Klebsiella michiganensis</name>
    <dbReference type="NCBI Taxonomy" id="1134687"/>
    <lineage>
        <taxon>Bacteria</taxon>
        <taxon>Pseudomonadati</taxon>
        <taxon>Pseudomonadota</taxon>
        <taxon>Gammaproteobacteria</taxon>
        <taxon>Enterobacterales</taxon>
        <taxon>Enterobacteriaceae</taxon>
        <taxon>Klebsiella/Raoultella group</taxon>
        <taxon>Klebsiella</taxon>
    </lineage>
</organism>
<sequence length="36" mass="4131">IQLSWYQADDAQAAAEALFTRDENQRAFLNTQLFAL</sequence>
<dbReference type="Proteomes" id="UP000234661">
    <property type="component" value="Unassembled WGS sequence"/>
</dbReference>
<protein>
    <submittedName>
        <fullName evidence="1">Urea carboxylase-associated protein 2</fullName>
    </submittedName>
</protein>